<dbReference type="Pfam" id="PF00441">
    <property type="entry name" value="Acyl-CoA_dh_1"/>
    <property type="match status" value="1"/>
</dbReference>
<protein>
    <submittedName>
        <fullName evidence="10">Acyl-CoA dehydrogenase NM domain-like protein</fullName>
    </submittedName>
</protein>
<dbReference type="InterPro" id="IPR009075">
    <property type="entry name" value="AcylCo_DH/oxidase_C"/>
</dbReference>
<sequence>MSASKELKQFTREEVEKASSQHNKQGDLWIIIDSKVYDITRFKDLHPGGASVFDEEVAGQDATEAFYGLHRHEVLTRPQYARLQIGSIKDEKPVIYDRAIGEVSKVPYAEPTWLSEGYHSPYFKESHRRLQRAVLRFVDEVVAADAQAREADGKRPSQSVIDEMAELNMHAMRMGPGKHLKGLKLMGGIVEPEEFDYFHEVNPIYCAKTIALTSDGARPPTTQLIITQEVVRCGARGYGDGLNSGAVIGLPPVLNFGSPELQAKVVPDVFSGKKFICLAVSEAHAGSDVTGLQTTAVKTEDGKHWIVNGTKKWITNGTFTTGCKTEDGFTVILIERGEGVETKHVKTSYSSTAGTAYITFDNVKVPVENTLEMCGRNNSPSNFNHERWVMCCSSARSQRLVVEECLKWTQQRKAFGKPLSSQAVIRNKLATMIARVESVQSWLENVTYQMCNMTYKQQASKLAGQIAFLKSYSTHCAQETARDAVQIFGGRGVTQSGMGHFIEHYHRTVPFDALLGGAEDVLADLGVRQAIRSMPKNARL</sequence>
<proteinExistence type="inferred from homology"/>
<dbReference type="GO" id="GO:0003995">
    <property type="term" value="F:acyl-CoA dehydrogenase activity"/>
    <property type="evidence" value="ECO:0007669"/>
    <property type="project" value="InterPro"/>
</dbReference>
<gene>
    <name evidence="10" type="ORF">NEOLEDRAFT_1183112</name>
</gene>
<dbReference type="GO" id="GO:0046872">
    <property type="term" value="F:metal ion binding"/>
    <property type="evidence" value="ECO:0007669"/>
    <property type="project" value="UniProtKB-KW"/>
</dbReference>
<dbReference type="SUPFAM" id="SSF55856">
    <property type="entry name" value="Cytochrome b5-like heme/steroid binding domain"/>
    <property type="match status" value="1"/>
</dbReference>
<keyword evidence="6" id="KW-0274">FAD</keyword>
<dbReference type="SUPFAM" id="SSF47203">
    <property type="entry name" value="Acyl-CoA dehydrogenase C-terminal domain-like"/>
    <property type="match status" value="1"/>
</dbReference>
<evidence type="ECO:0000256" key="5">
    <source>
        <dbReference type="ARBA" id="ARBA00022723"/>
    </source>
</evidence>
<evidence type="ECO:0000259" key="9">
    <source>
        <dbReference type="PROSITE" id="PS50255"/>
    </source>
</evidence>
<keyword evidence="8" id="KW-0408">Iron</keyword>
<dbReference type="GO" id="GO:0050660">
    <property type="term" value="F:flavin adenine dinucleotide binding"/>
    <property type="evidence" value="ECO:0007669"/>
    <property type="project" value="InterPro"/>
</dbReference>
<evidence type="ECO:0000256" key="8">
    <source>
        <dbReference type="ARBA" id="ARBA00023004"/>
    </source>
</evidence>
<dbReference type="PROSITE" id="PS00072">
    <property type="entry name" value="ACYL_COA_DH_1"/>
    <property type="match status" value="1"/>
</dbReference>
<dbReference type="PROSITE" id="PS50255">
    <property type="entry name" value="CYTOCHROME_B5_2"/>
    <property type="match status" value="1"/>
</dbReference>
<dbReference type="InterPro" id="IPR050741">
    <property type="entry name" value="Acyl-CoA_dehydrogenase"/>
</dbReference>
<dbReference type="InterPro" id="IPR006089">
    <property type="entry name" value="Acyl-CoA_DH_CS"/>
</dbReference>
<keyword evidence="5" id="KW-0479">Metal-binding</keyword>
<dbReference type="Gene3D" id="1.10.540.10">
    <property type="entry name" value="Acyl-CoA dehydrogenase/oxidase, N-terminal domain"/>
    <property type="match status" value="1"/>
</dbReference>
<dbReference type="InterPro" id="IPR006091">
    <property type="entry name" value="Acyl-CoA_Oxase/DH_mid-dom"/>
</dbReference>
<dbReference type="InParanoid" id="A0A165NLH5"/>
<dbReference type="Gene3D" id="3.10.120.10">
    <property type="entry name" value="Cytochrome b5-like heme/steroid binding domain"/>
    <property type="match status" value="1"/>
</dbReference>
<dbReference type="GO" id="GO:0005737">
    <property type="term" value="C:cytoplasm"/>
    <property type="evidence" value="ECO:0007669"/>
    <property type="project" value="TreeGrafter"/>
</dbReference>
<dbReference type="InterPro" id="IPR009100">
    <property type="entry name" value="AcylCoA_DH/oxidase_NM_dom_sf"/>
</dbReference>
<dbReference type="EMBL" id="KV425633">
    <property type="protein sequence ID" value="KZT19810.1"/>
    <property type="molecule type" value="Genomic_DNA"/>
</dbReference>
<evidence type="ECO:0000256" key="2">
    <source>
        <dbReference type="ARBA" id="ARBA00009347"/>
    </source>
</evidence>
<evidence type="ECO:0000256" key="1">
    <source>
        <dbReference type="ARBA" id="ARBA00001974"/>
    </source>
</evidence>
<dbReference type="PANTHER" id="PTHR48083:SF28">
    <property type="entry name" value="ACYL-COA DEHYDROGENASE FAMILY PROTEIN (AFU_ORTHOLOGUE AFUA_6G10880)-RELATED"/>
    <property type="match status" value="1"/>
</dbReference>
<evidence type="ECO:0000313" key="11">
    <source>
        <dbReference type="Proteomes" id="UP000076761"/>
    </source>
</evidence>
<dbReference type="OrthoDB" id="2588832at2759"/>
<dbReference type="Pfam" id="PF00173">
    <property type="entry name" value="Cyt-b5"/>
    <property type="match status" value="1"/>
</dbReference>
<dbReference type="InterPro" id="IPR018506">
    <property type="entry name" value="Cyt_B5_heme-BS"/>
</dbReference>
<dbReference type="PROSITE" id="PS00191">
    <property type="entry name" value="CYTOCHROME_B5_1"/>
    <property type="match status" value="1"/>
</dbReference>
<dbReference type="PANTHER" id="PTHR48083">
    <property type="entry name" value="MEDIUM-CHAIN SPECIFIC ACYL-COA DEHYDROGENASE, MITOCHONDRIAL-RELATED"/>
    <property type="match status" value="1"/>
</dbReference>
<reference evidence="10 11" key="1">
    <citation type="journal article" date="2016" name="Mol. Biol. Evol.">
        <title>Comparative Genomics of Early-Diverging Mushroom-Forming Fungi Provides Insights into the Origins of Lignocellulose Decay Capabilities.</title>
        <authorList>
            <person name="Nagy L.G."/>
            <person name="Riley R."/>
            <person name="Tritt A."/>
            <person name="Adam C."/>
            <person name="Daum C."/>
            <person name="Floudas D."/>
            <person name="Sun H."/>
            <person name="Yadav J.S."/>
            <person name="Pangilinan J."/>
            <person name="Larsson K.H."/>
            <person name="Matsuura K."/>
            <person name="Barry K."/>
            <person name="Labutti K."/>
            <person name="Kuo R."/>
            <person name="Ohm R.A."/>
            <person name="Bhattacharya S.S."/>
            <person name="Shirouzu T."/>
            <person name="Yoshinaga Y."/>
            <person name="Martin F.M."/>
            <person name="Grigoriev I.V."/>
            <person name="Hibbett D.S."/>
        </authorList>
    </citation>
    <scope>NUCLEOTIDE SEQUENCE [LARGE SCALE GENOMIC DNA]</scope>
    <source>
        <strain evidence="10 11">HHB14362 ss-1</strain>
    </source>
</reference>
<name>A0A165NLH5_9AGAM</name>
<organism evidence="10 11">
    <name type="scientific">Neolentinus lepideus HHB14362 ss-1</name>
    <dbReference type="NCBI Taxonomy" id="1314782"/>
    <lineage>
        <taxon>Eukaryota</taxon>
        <taxon>Fungi</taxon>
        <taxon>Dikarya</taxon>
        <taxon>Basidiomycota</taxon>
        <taxon>Agaricomycotina</taxon>
        <taxon>Agaricomycetes</taxon>
        <taxon>Gloeophyllales</taxon>
        <taxon>Gloeophyllaceae</taxon>
        <taxon>Neolentinus</taxon>
    </lineage>
</organism>
<dbReference type="InterPro" id="IPR036250">
    <property type="entry name" value="AcylCo_DH-like_C"/>
</dbReference>
<comment type="similarity">
    <text evidence="2">Belongs to the acyl-CoA dehydrogenase family.</text>
</comment>
<evidence type="ECO:0000313" key="10">
    <source>
        <dbReference type="EMBL" id="KZT19810.1"/>
    </source>
</evidence>
<keyword evidence="4" id="KW-0285">Flavoprotein</keyword>
<dbReference type="Proteomes" id="UP000076761">
    <property type="component" value="Unassembled WGS sequence"/>
</dbReference>
<dbReference type="Pfam" id="PF02770">
    <property type="entry name" value="Acyl-CoA_dh_M"/>
    <property type="match status" value="1"/>
</dbReference>
<accession>A0A165NLH5</accession>
<evidence type="ECO:0000256" key="6">
    <source>
        <dbReference type="ARBA" id="ARBA00022827"/>
    </source>
</evidence>
<keyword evidence="3" id="KW-0349">Heme</keyword>
<keyword evidence="11" id="KW-1185">Reference proteome</keyword>
<dbReference type="InterPro" id="IPR036400">
    <property type="entry name" value="Cyt_B5-like_heme/steroid_sf"/>
</dbReference>
<feature type="domain" description="Cytochrome b5 heme-binding" evidence="9">
    <location>
        <begin position="7"/>
        <end position="89"/>
    </location>
</feature>
<dbReference type="GO" id="GO:0020037">
    <property type="term" value="F:heme binding"/>
    <property type="evidence" value="ECO:0007669"/>
    <property type="project" value="InterPro"/>
</dbReference>
<evidence type="ECO:0000256" key="7">
    <source>
        <dbReference type="ARBA" id="ARBA00023002"/>
    </source>
</evidence>
<keyword evidence="7" id="KW-0560">Oxidoreductase</keyword>
<dbReference type="AlphaFoldDB" id="A0A165NLH5"/>
<dbReference type="GO" id="GO:0033539">
    <property type="term" value="P:fatty acid beta-oxidation using acyl-CoA dehydrogenase"/>
    <property type="evidence" value="ECO:0007669"/>
    <property type="project" value="TreeGrafter"/>
</dbReference>
<evidence type="ECO:0000256" key="3">
    <source>
        <dbReference type="ARBA" id="ARBA00022617"/>
    </source>
</evidence>
<dbReference type="STRING" id="1314782.A0A165NLH5"/>
<dbReference type="InterPro" id="IPR001199">
    <property type="entry name" value="Cyt_B5-like_heme/steroid-bd"/>
</dbReference>
<dbReference type="Gene3D" id="2.40.110.10">
    <property type="entry name" value="Butyryl-CoA Dehydrogenase, subunit A, domain 2"/>
    <property type="match status" value="1"/>
</dbReference>
<comment type="cofactor">
    <cofactor evidence="1">
        <name>FAD</name>
        <dbReference type="ChEBI" id="CHEBI:57692"/>
    </cofactor>
</comment>
<dbReference type="InterPro" id="IPR046373">
    <property type="entry name" value="Acyl-CoA_Oxase/DH_mid-dom_sf"/>
</dbReference>
<dbReference type="CDD" id="cd00567">
    <property type="entry name" value="ACAD"/>
    <property type="match status" value="1"/>
</dbReference>
<dbReference type="InterPro" id="IPR037069">
    <property type="entry name" value="AcylCoA_DH/ox_N_sf"/>
</dbReference>
<evidence type="ECO:0000256" key="4">
    <source>
        <dbReference type="ARBA" id="ARBA00022630"/>
    </source>
</evidence>
<dbReference type="Gene3D" id="1.20.140.10">
    <property type="entry name" value="Butyryl-CoA Dehydrogenase, subunit A, domain 3"/>
    <property type="match status" value="1"/>
</dbReference>
<dbReference type="SUPFAM" id="SSF56645">
    <property type="entry name" value="Acyl-CoA dehydrogenase NM domain-like"/>
    <property type="match status" value="1"/>
</dbReference>
<dbReference type="SMART" id="SM01117">
    <property type="entry name" value="Cyt-b5"/>
    <property type="match status" value="1"/>
</dbReference>